<protein>
    <submittedName>
        <fullName evidence="2">Uncharacterized protein</fullName>
    </submittedName>
</protein>
<dbReference type="AlphaFoldDB" id="A0A162TBW1"/>
<feature type="region of interest" description="Disordered" evidence="1">
    <location>
        <begin position="113"/>
        <end position="133"/>
    </location>
</feature>
<feature type="region of interest" description="Disordered" evidence="1">
    <location>
        <begin position="194"/>
        <end position="234"/>
    </location>
</feature>
<organism evidence="2 3">
    <name type="scientific">Mucor lusitanicus CBS 277.49</name>
    <dbReference type="NCBI Taxonomy" id="747725"/>
    <lineage>
        <taxon>Eukaryota</taxon>
        <taxon>Fungi</taxon>
        <taxon>Fungi incertae sedis</taxon>
        <taxon>Mucoromycota</taxon>
        <taxon>Mucoromycotina</taxon>
        <taxon>Mucoromycetes</taxon>
        <taxon>Mucorales</taxon>
        <taxon>Mucorineae</taxon>
        <taxon>Mucoraceae</taxon>
        <taxon>Mucor</taxon>
    </lineage>
</organism>
<evidence type="ECO:0000313" key="2">
    <source>
        <dbReference type="EMBL" id="OAD03432.1"/>
    </source>
</evidence>
<evidence type="ECO:0000256" key="1">
    <source>
        <dbReference type="SAM" id="MobiDB-lite"/>
    </source>
</evidence>
<reference evidence="2 3" key="1">
    <citation type="submission" date="2015-06" db="EMBL/GenBank/DDBJ databases">
        <title>Expansion of signal transduction pathways in fungi by whole-genome duplication.</title>
        <authorList>
            <consortium name="DOE Joint Genome Institute"/>
            <person name="Corrochano L.M."/>
            <person name="Kuo A."/>
            <person name="Marcet-Houben M."/>
            <person name="Polaino S."/>
            <person name="Salamov A."/>
            <person name="Villalobos J.M."/>
            <person name="Alvarez M.I."/>
            <person name="Avalos J."/>
            <person name="Benito E.P."/>
            <person name="Benoit I."/>
            <person name="Burger G."/>
            <person name="Camino L.P."/>
            <person name="Canovas D."/>
            <person name="Cerda-Olmedo E."/>
            <person name="Cheng J.-F."/>
            <person name="Dominguez A."/>
            <person name="Elias M."/>
            <person name="Eslava A.P."/>
            <person name="Glaser F."/>
            <person name="Grimwood J."/>
            <person name="Gutierrez G."/>
            <person name="Heitman J."/>
            <person name="Henrissat B."/>
            <person name="Iturriaga E.A."/>
            <person name="Lang B.F."/>
            <person name="Lavin J.L."/>
            <person name="Lee S."/>
            <person name="Li W."/>
            <person name="Lindquist E."/>
            <person name="Lopez-Garcia S."/>
            <person name="Luque E.M."/>
            <person name="Marcos A.T."/>
            <person name="Martin J."/>
            <person name="Mccluskey K."/>
            <person name="Medina H.R."/>
            <person name="Miralles-Duran A."/>
            <person name="Miyazaki A."/>
            <person name="Munoz-Torres E."/>
            <person name="Oguiza J.A."/>
            <person name="Ohm R."/>
            <person name="Olmedo M."/>
            <person name="Orejas M."/>
            <person name="Ortiz-Castellanos L."/>
            <person name="Pisabarro A.G."/>
            <person name="Rodriguez-Romero J."/>
            <person name="Ruiz-Herrera J."/>
            <person name="Ruiz-Vazquez R."/>
            <person name="Sanz C."/>
            <person name="Schackwitz W."/>
            <person name="Schmutz J."/>
            <person name="Shahriari M."/>
            <person name="Shelest E."/>
            <person name="Silva-Franco F."/>
            <person name="Soanes D."/>
            <person name="Syed K."/>
            <person name="Tagua V.G."/>
            <person name="Talbot N.J."/>
            <person name="Thon M."/>
            <person name="De Vries R.P."/>
            <person name="Wiebenga A."/>
            <person name="Yadav J.S."/>
            <person name="Braun E.L."/>
            <person name="Baker S."/>
            <person name="Garre V."/>
            <person name="Horwitz B."/>
            <person name="Torres-Martinez S."/>
            <person name="Idnurm A."/>
            <person name="Herrera-Estrella A."/>
            <person name="Gabaldon T."/>
            <person name="Grigoriev I.V."/>
        </authorList>
    </citation>
    <scope>NUCLEOTIDE SEQUENCE [LARGE SCALE GENOMIC DNA]</scope>
    <source>
        <strain evidence="2 3">CBS 277.49</strain>
    </source>
</reference>
<evidence type="ECO:0000313" key="3">
    <source>
        <dbReference type="Proteomes" id="UP000077051"/>
    </source>
</evidence>
<dbReference type="Proteomes" id="UP000077051">
    <property type="component" value="Unassembled WGS sequence"/>
</dbReference>
<feature type="compositionally biased region" description="Low complexity" evidence="1">
    <location>
        <begin position="200"/>
        <end position="212"/>
    </location>
</feature>
<comment type="caution">
    <text evidence="2">The sequence shown here is derived from an EMBL/GenBank/DDBJ whole genome shotgun (WGS) entry which is preliminary data.</text>
</comment>
<sequence>MAAAASANATSTSNSRWWWKKSSSTKSKKAPPSVKSSVPSSVYGADENASMFSLYSNGESLFAPSSVHNISSSIRAQHTKSEYSGISDVESTASIISKPWISKNMIALGSDQPLKQDEEASDSGDDDDSFVSKSVSYPLTNNASSSAEILDYSKISMEDLSSTPPISSFIPRRRSSLVEYIVNKPLHGKLKAGFGRLVGNKSHSSQSHNGSGQRQGTSPLVTPSEAAMRRRSYG</sequence>
<keyword evidence="3" id="KW-1185">Reference proteome</keyword>
<proteinExistence type="predicted"/>
<feature type="region of interest" description="Disordered" evidence="1">
    <location>
        <begin position="1"/>
        <end position="42"/>
    </location>
</feature>
<name>A0A162TBW1_MUCCL</name>
<accession>A0A162TBW1</accession>
<dbReference type="OrthoDB" id="2285768at2759"/>
<feature type="compositionally biased region" description="Acidic residues" evidence="1">
    <location>
        <begin position="119"/>
        <end position="129"/>
    </location>
</feature>
<gene>
    <name evidence="2" type="ORF">MUCCIDRAFT_110293</name>
</gene>
<dbReference type="EMBL" id="AMYB01000004">
    <property type="protein sequence ID" value="OAD03432.1"/>
    <property type="molecule type" value="Genomic_DNA"/>
</dbReference>
<dbReference type="VEuPathDB" id="FungiDB:MUCCIDRAFT_110293"/>